<protein>
    <submittedName>
        <fullName evidence="1">ESX-1 secretion-associated protein</fullName>
    </submittedName>
</protein>
<dbReference type="EMBL" id="JANFQF010000020">
    <property type="protein sequence ID" value="MCQ4121671.1"/>
    <property type="molecule type" value="Genomic_DNA"/>
</dbReference>
<evidence type="ECO:0000313" key="1">
    <source>
        <dbReference type="EMBL" id="MCQ4121671.1"/>
    </source>
</evidence>
<dbReference type="Gene3D" id="1.10.287.1060">
    <property type="entry name" value="ESAT-6-like"/>
    <property type="match status" value="1"/>
</dbReference>
<dbReference type="InterPro" id="IPR022536">
    <property type="entry name" value="EspC"/>
</dbReference>
<organism evidence="1 2">
    <name type="scientific">Rhodococcus tibetensis</name>
    <dbReference type="NCBI Taxonomy" id="2965064"/>
    <lineage>
        <taxon>Bacteria</taxon>
        <taxon>Bacillati</taxon>
        <taxon>Actinomycetota</taxon>
        <taxon>Actinomycetes</taxon>
        <taxon>Mycobacteriales</taxon>
        <taxon>Nocardiaceae</taxon>
        <taxon>Rhodococcus</taxon>
    </lineage>
</organism>
<gene>
    <name evidence="1" type="ORF">NOF53_21320</name>
</gene>
<dbReference type="InterPro" id="IPR036689">
    <property type="entry name" value="ESAT-6-like_sf"/>
</dbReference>
<dbReference type="Pfam" id="PF10824">
    <property type="entry name" value="T7SS_ESX_EspC"/>
    <property type="match status" value="1"/>
</dbReference>
<keyword evidence="2" id="KW-1185">Reference proteome</keyword>
<evidence type="ECO:0000313" key="2">
    <source>
        <dbReference type="Proteomes" id="UP001524501"/>
    </source>
</evidence>
<dbReference type="Proteomes" id="UP001524501">
    <property type="component" value="Unassembled WGS sequence"/>
</dbReference>
<proteinExistence type="predicted"/>
<accession>A0ABT1QHB1</accession>
<dbReference type="RefSeq" id="WP_255972439.1">
    <property type="nucleotide sequence ID" value="NZ_JANFQF010000020.1"/>
</dbReference>
<dbReference type="SUPFAM" id="SSF140453">
    <property type="entry name" value="EsxAB dimer-like"/>
    <property type="match status" value="1"/>
</dbReference>
<comment type="caution">
    <text evidence="1">The sequence shown here is derived from an EMBL/GenBank/DDBJ whole genome shotgun (WGS) entry which is preliminary data.</text>
</comment>
<sequence>MIVDIVELRVAAGQMDGVFAEVNTALTPIDGVIARSSAAWASASGAAFIRFGAYLDARREALLGDIARIADNLAGTADRYDRQDTANTDAVAHVLS</sequence>
<name>A0ABT1QHB1_9NOCA</name>
<reference evidence="1 2" key="1">
    <citation type="submission" date="2022-07" db="EMBL/GenBank/DDBJ databases">
        <title>Degradation activity of malathion, p-nitrophenol and potential low-temperature adaptation strategy of Rhodococcus sp. FXJ9.536.</title>
        <authorList>
            <person name="Huang J."/>
            <person name="Huang Y."/>
        </authorList>
    </citation>
    <scope>NUCLEOTIDE SEQUENCE [LARGE SCALE GENOMIC DNA]</scope>
    <source>
        <strain evidence="1 2">FXJ9.536</strain>
    </source>
</reference>